<name>A0A169NE44_STRLU</name>
<feature type="signal peptide" evidence="7">
    <location>
        <begin position="1"/>
        <end position="29"/>
    </location>
</feature>
<evidence type="ECO:0000256" key="1">
    <source>
        <dbReference type="ARBA" id="ARBA00004196"/>
    </source>
</evidence>
<reference evidence="8 9" key="1">
    <citation type="journal article" date="2016" name="Genome Announc.">
        <title>Complete Genome Sequence of Thiostrepton-Producing Streptomyces laurentii ATCC 31255.</title>
        <authorList>
            <person name="Doi K."/>
            <person name="Fujino Y."/>
            <person name="Nagayoshi Y."/>
            <person name="Ohshima T."/>
            <person name="Ogata S."/>
        </authorList>
    </citation>
    <scope>NUCLEOTIDE SEQUENCE [LARGE SCALE GENOMIC DNA]</scope>
    <source>
        <strain evidence="8 9">ATCC 31255</strain>
    </source>
</reference>
<comment type="similarity">
    <text evidence="2">Belongs to the bacterial solute-binding protein 1 family.</text>
</comment>
<dbReference type="GO" id="GO:0030313">
    <property type="term" value="C:cell envelope"/>
    <property type="evidence" value="ECO:0007669"/>
    <property type="project" value="UniProtKB-SubCell"/>
</dbReference>
<dbReference type="PANTHER" id="PTHR43649:SF28">
    <property type="entry name" value="BINDING PROTEIN COMPONENT OF ABC SUGAR TRANSPORTER-RELATED"/>
    <property type="match status" value="1"/>
</dbReference>
<dbReference type="CDD" id="cd14748">
    <property type="entry name" value="PBP2_UgpB"/>
    <property type="match status" value="1"/>
</dbReference>
<keyword evidence="9" id="KW-1185">Reference proteome</keyword>
<evidence type="ECO:0000256" key="7">
    <source>
        <dbReference type="SAM" id="SignalP"/>
    </source>
</evidence>
<evidence type="ECO:0000256" key="2">
    <source>
        <dbReference type="ARBA" id="ARBA00008520"/>
    </source>
</evidence>
<evidence type="ECO:0000256" key="3">
    <source>
        <dbReference type="ARBA" id="ARBA00022448"/>
    </source>
</evidence>
<accession>A0A169NE44</accession>
<comment type="subcellular location">
    <subcellularLocation>
        <location evidence="1">Cell envelope</location>
    </subcellularLocation>
</comment>
<dbReference type="SUPFAM" id="SSF53850">
    <property type="entry name" value="Periplasmic binding protein-like II"/>
    <property type="match status" value="1"/>
</dbReference>
<comment type="function">
    <text evidence="5">Part of a binding-protein-dependent transport system for a sugar.</text>
</comment>
<keyword evidence="3" id="KW-0813">Transport</keyword>
<dbReference type="Proteomes" id="UP000217676">
    <property type="component" value="Chromosome"/>
</dbReference>
<evidence type="ECO:0000256" key="4">
    <source>
        <dbReference type="ARBA" id="ARBA00022729"/>
    </source>
</evidence>
<dbReference type="Pfam" id="PF01547">
    <property type="entry name" value="SBP_bac_1"/>
    <property type="match status" value="1"/>
</dbReference>
<evidence type="ECO:0000256" key="5">
    <source>
        <dbReference type="ARBA" id="ARBA00049629"/>
    </source>
</evidence>
<dbReference type="InterPro" id="IPR050490">
    <property type="entry name" value="Bact_solute-bd_prot1"/>
</dbReference>
<dbReference type="KEGG" id="slau:SLA_2354"/>
<evidence type="ECO:0000313" key="8">
    <source>
        <dbReference type="EMBL" id="BAU83282.1"/>
    </source>
</evidence>
<proteinExistence type="inferred from homology"/>
<dbReference type="EMBL" id="AP017424">
    <property type="protein sequence ID" value="BAU83282.1"/>
    <property type="molecule type" value="Genomic_DNA"/>
</dbReference>
<evidence type="ECO:0000256" key="6">
    <source>
        <dbReference type="ARBA" id="ARBA00049753"/>
    </source>
</evidence>
<dbReference type="Gene3D" id="3.40.190.10">
    <property type="entry name" value="Periplasmic binding protein-like II"/>
    <property type="match status" value="2"/>
</dbReference>
<dbReference type="InterPro" id="IPR006059">
    <property type="entry name" value="SBP"/>
</dbReference>
<dbReference type="PANTHER" id="PTHR43649">
    <property type="entry name" value="ARABINOSE-BINDING PROTEIN-RELATED"/>
    <property type="match status" value="1"/>
</dbReference>
<gene>
    <name evidence="8" type="ORF">SLA_2354</name>
</gene>
<organism evidence="8 9">
    <name type="scientific">Streptomyces laurentii</name>
    <dbReference type="NCBI Taxonomy" id="39478"/>
    <lineage>
        <taxon>Bacteria</taxon>
        <taxon>Bacillati</taxon>
        <taxon>Actinomycetota</taxon>
        <taxon>Actinomycetes</taxon>
        <taxon>Kitasatosporales</taxon>
        <taxon>Streptomycetaceae</taxon>
        <taxon>Streptomyces</taxon>
    </lineage>
</organism>
<protein>
    <recommendedName>
        <fullName evidence="6">Probable sugar-binding periplasmic protein</fullName>
    </recommendedName>
</protein>
<sequence length="453" mass="49580">MPPAPPHRRAFAALAAVGTALALALSATACTGAPRGGADDDPGARTTITFWHPWSAPSEVRAIDADIARFEKAHPRIKVDVVGGIDDDKLNQALRGGGSRSPDVVTSFETANVGRFCSSGALADLAPFIEKSGLDLAKTFPKPLLDYTQFQGVRCTMPLLTDAYGLYYNKDAFKAAGIDGPPVTWSEFRADAKALTKPRGDGYDQVGFLPNYHGYENNIEHYLGSWGPRYFDSHGKAFLALDPAVGELMFFQQKMVRELGGYEKLERFRTGLGDEFGAEHPFQTGQVAMQMDGEWRLGMAMDAKVPFEIGVAPMPVPDEDRLDYGKGFLSGTVMGVSAHSRKQNAAWELVEFLTTDTEAVVAFANDIRNVPSTFAALKSPDLKLDPRFRTFLDIARHKRSNTAPGTLDGGAYLRTLQDFAYRFEKEKDTRGLIPGLLRTERQIDADMAQAERG</sequence>
<feature type="chain" id="PRO_5007902084" description="Probable sugar-binding periplasmic protein" evidence="7">
    <location>
        <begin position="30"/>
        <end position="453"/>
    </location>
</feature>
<dbReference type="AlphaFoldDB" id="A0A169NE44"/>
<evidence type="ECO:0000313" key="9">
    <source>
        <dbReference type="Proteomes" id="UP000217676"/>
    </source>
</evidence>
<keyword evidence="4 7" id="KW-0732">Signal</keyword>